<evidence type="ECO:0000313" key="3">
    <source>
        <dbReference type="EMBL" id="MCO5960041.1"/>
    </source>
</evidence>
<keyword evidence="4" id="KW-1185">Reference proteome</keyword>
<protein>
    <submittedName>
        <fullName evidence="3">Transglutaminase-like cysteine peptidase</fullName>
    </submittedName>
</protein>
<evidence type="ECO:0000256" key="1">
    <source>
        <dbReference type="SAM" id="SignalP"/>
    </source>
</evidence>
<accession>A0AAJ1C1C8</accession>
<sequence length="203" mass="22372">MIYNKALSVALGAVITLGFAPSSHAVPLGGLTKDLGRSATIQLIAVSKQTLAPYAHVRFCVQNPDDCEVRNSQEGGIVELTPAKKLELQRINRLVNRSMRPENDDPGNDVWKVGGTTGDCEDYALTKRRRLVEAGWPSQALRLVVARTSEGEGHAVLAVATSDGDLILDNRTVAIKEWRRTDLRMLKIQSGENPRQWFDVGRR</sequence>
<dbReference type="InterPro" id="IPR010319">
    <property type="entry name" value="Transglutaminase-like_Cys_pept"/>
</dbReference>
<reference evidence="3 4" key="1">
    <citation type="submission" date="2022-06" db="EMBL/GenBank/DDBJ databases">
        <authorList>
            <person name="Sun Q."/>
        </authorList>
    </citation>
    <scope>NUCLEOTIDE SEQUENCE</scope>
    <source>
        <strain evidence="3">S101</strain>
        <strain evidence="2 4">S153</strain>
    </source>
</reference>
<dbReference type="EMBL" id="JAMQAY010000003">
    <property type="protein sequence ID" value="MCM2401623.1"/>
    <property type="molecule type" value="Genomic_DNA"/>
</dbReference>
<organism evidence="3 5">
    <name type="scientific">Ciceribacter sichuanensis</name>
    <dbReference type="NCBI Taxonomy" id="2949647"/>
    <lineage>
        <taxon>Bacteria</taxon>
        <taxon>Pseudomonadati</taxon>
        <taxon>Pseudomonadota</taxon>
        <taxon>Alphaproteobacteria</taxon>
        <taxon>Hyphomicrobiales</taxon>
        <taxon>Rhizobiaceae</taxon>
        <taxon>Ciceribacter</taxon>
    </lineage>
</organism>
<evidence type="ECO:0000313" key="2">
    <source>
        <dbReference type="EMBL" id="MCM2401623.1"/>
    </source>
</evidence>
<evidence type="ECO:0000313" key="4">
    <source>
        <dbReference type="Proteomes" id="UP001155079"/>
    </source>
</evidence>
<proteinExistence type="predicted"/>
<dbReference type="Proteomes" id="UP001155380">
    <property type="component" value="Unassembled WGS sequence"/>
</dbReference>
<gene>
    <name evidence="2" type="ORF">NBH20_10685</name>
    <name evidence="3" type="ORF">NBH21_25065</name>
</gene>
<dbReference type="RefSeq" id="WP_250912986.1">
    <property type="nucleotide sequence ID" value="NZ_JAMQAY010000003.1"/>
</dbReference>
<dbReference type="Gene3D" id="3.10.620.30">
    <property type="match status" value="1"/>
</dbReference>
<dbReference type="Proteomes" id="UP001155079">
    <property type="component" value="Unassembled WGS sequence"/>
</dbReference>
<dbReference type="EMBL" id="JAMXLX010000014">
    <property type="protein sequence ID" value="MCO5960041.1"/>
    <property type="molecule type" value="Genomic_DNA"/>
</dbReference>
<dbReference type="AlphaFoldDB" id="A0AAJ1C1C8"/>
<dbReference type="PANTHER" id="PTHR39327:SF1">
    <property type="entry name" value="BLR5470 PROTEIN"/>
    <property type="match status" value="1"/>
</dbReference>
<comment type="caution">
    <text evidence="3">The sequence shown here is derived from an EMBL/GenBank/DDBJ whole genome shotgun (WGS) entry which is preliminary data.</text>
</comment>
<dbReference type="PANTHER" id="PTHR39327">
    <property type="match status" value="1"/>
</dbReference>
<name>A0AAJ1C1C8_9HYPH</name>
<keyword evidence="1" id="KW-0732">Signal</keyword>
<dbReference type="Pfam" id="PF06035">
    <property type="entry name" value="Peptidase_C93"/>
    <property type="match status" value="1"/>
</dbReference>
<feature type="signal peptide" evidence="1">
    <location>
        <begin position="1"/>
        <end position="25"/>
    </location>
</feature>
<feature type="chain" id="PRO_5042507946" evidence="1">
    <location>
        <begin position="26"/>
        <end position="203"/>
    </location>
</feature>
<evidence type="ECO:0000313" key="5">
    <source>
        <dbReference type="Proteomes" id="UP001155380"/>
    </source>
</evidence>